<dbReference type="SUPFAM" id="SSF53335">
    <property type="entry name" value="S-adenosyl-L-methionine-dependent methyltransferases"/>
    <property type="match status" value="1"/>
</dbReference>
<dbReference type="InterPro" id="IPR022641">
    <property type="entry name" value="CheR_N"/>
</dbReference>
<keyword evidence="3 7" id="KW-0489">Methyltransferase</keyword>
<dbReference type="EMBL" id="FQUI01000007">
    <property type="protein sequence ID" value="SHE56708.1"/>
    <property type="molecule type" value="Genomic_DNA"/>
</dbReference>
<dbReference type="Gene3D" id="3.40.50.150">
    <property type="entry name" value="Vaccinia Virus protein VP39"/>
    <property type="match status" value="1"/>
</dbReference>
<dbReference type="PRINTS" id="PR00996">
    <property type="entry name" value="CHERMTFRASE"/>
</dbReference>
<dbReference type="EC" id="2.1.1.80" evidence="2"/>
<gene>
    <name evidence="7" type="ORF">SAMN02745164_00694</name>
</gene>
<dbReference type="Pfam" id="PF03705">
    <property type="entry name" value="CheR_N"/>
    <property type="match status" value="1"/>
</dbReference>
<evidence type="ECO:0000256" key="1">
    <source>
        <dbReference type="ARBA" id="ARBA00001541"/>
    </source>
</evidence>
<comment type="catalytic activity">
    <reaction evidence="1">
        <text>L-glutamyl-[protein] + S-adenosyl-L-methionine = [protein]-L-glutamate 5-O-methyl ester + S-adenosyl-L-homocysteine</text>
        <dbReference type="Rhea" id="RHEA:24452"/>
        <dbReference type="Rhea" id="RHEA-COMP:10208"/>
        <dbReference type="Rhea" id="RHEA-COMP:10311"/>
        <dbReference type="ChEBI" id="CHEBI:29973"/>
        <dbReference type="ChEBI" id="CHEBI:57856"/>
        <dbReference type="ChEBI" id="CHEBI:59789"/>
        <dbReference type="ChEBI" id="CHEBI:82795"/>
        <dbReference type="EC" id="2.1.1.80"/>
    </reaction>
</comment>
<dbReference type="InterPro" id="IPR036804">
    <property type="entry name" value="CheR_N_sf"/>
</dbReference>
<dbReference type="AlphaFoldDB" id="A0A1M4UJ80"/>
<dbReference type="InterPro" id="IPR022642">
    <property type="entry name" value="CheR_C"/>
</dbReference>
<dbReference type="GO" id="GO:0032259">
    <property type="term" value="P:methylation"/>
    <property type="evidence" value="ECO:0007669"/>
    <property type="project" value="UniProtKB-KW"/>
</dbReference>
<dbReference type="PROSITE" id="PS50123">
    <property type="entry name" value="CHER"/>
    <property type="match status" value="1"/>
</dbReference>
<dbReference type="PANTHER" id="PTHR24422:SF10">
    <property type="entry name" value="CHEMOTAXIS PROTEIN METHYLTRANSFERASE 2"/>
    <property type="match status" value="1"/>
</dbReference>
<dbReference type="Gene3D" id="1.10.155.10">
    <property type="entry name" value="Chemotaxis receptor methyltransferase CheR, N-terminal domain"/>
    <property type="match status" value="1"/>
</dbReference>
<dbReference type="InterPro" id="IPR000780">
    <property type="entry name" value="CheR_MeTrfase"/>
</dbReference>
<dbReference type="STRING" id="1122195.SAMN02745164_00694"/>
<keyword evidence="5" id="KW-0949">S-adenosyl-L-methionine</keyword>
<keyword evidence="4" id="KW-0808">Transferase</keyword>
<dbReference type="GO" id="GO:0008983">
    <property type="term" value="F:protein-glutamate O-methyltransferase activity"/>
    <property type="evidence" value="ECO:0007669"/>
    <property type="project" value="UniProtKB-EC"/>
</dbReference>
<dbReference type="OrthoDB" id="9816309at2"/>
<dbReference type="SUPFAM" id="SSF47757">
    <property type="entry name" value="Chemotaxis receptor methyltransferase CheR, N-terminal domain"/>
    <property type="match status" value="1"/>
</dbReference>
<evidence type="ECO:0000256" key="5">
    <source>
        <dbReference type="ARBA" id="ARBA00022691"/>
    </source>
</evidence>
<dbReference type="PANTHER" id="PTHR24422">
    <property type="entry name" value="CHEMOTAXIS PROTEIN METHYLTRANSFERASE"/>
    <property type="match status" value="1"/>
</dbReference>
<evidence type="ECO:0000259" key="6">
    <source>
        <dbReference type="PROSITE" id="PS50123"/>
    </source>
</evidence>
<dbReference type="Proteomes" id="UP000184334">
    <property type="component" value="Unassembled WGS sequence"/>
</dbReference>
<organism evidence="7 8">
    <name type="scientific">Marinitoga hydrogenitolerans (strain DSM 16785 / JCM 12826 / AT1271)</name>
    <dbReference type="NCBI Taxonomy" id="1122195"/>
    <lineage>
        <taxon>Bacteria</taxon>
        <taxon>Thermotogati</taxon>
        <taxon>Thermotogota</taxon>
        <taxon>Thermotogae</taxon>
        <taxon>Petrotogales</taxon>
        <taxon>Petrotogaceae</taxon>
        <taxon>Marinitoga</taxon>
    </lineage>
</organism>
<proteinExistence type="predicted"/>
<protein>
    <recommendedName>
        <fullName evidence="2">protein-glutamate O-methyltransferase</fullName>
        <ecNumber evidence="2">2.1.1.80</ecNumber>
    </recommendedName>
</protein>
<feature type="domain" description="CheR-type methyltransferase" evidence="6">
    <location>
        <begin position="1"/>
        <end position="274"/>
    </location>
</feature>
<sequence length="280" mass="33841">MINVLDFNQIRDYIYSKTGIYIEDKRIYYFKNRILRRMKKLAINDLMLYFNFLKYSEYSEIELSKLINEITVNETYFFREFQQLQTFAEYALKDVLSRKNNRIIKVLSAGCASGEEPYTISIILNEMLESKYTFKIDAFDIDNNMIKKAKIGIYNKYAVRDVPKEYLKKYFEKTDDGLYKIREFIKKNVNIYNLNMIEDTTYERLDKDYDFIFCRNVFIYFTDDIRRKIIERFYFMLNDGGYIFLGHSESINRITNAFQIVKANDFILYRKPFKEGENNA</sequence>
<accession>A0A1M4UJ80</accession>
<evidence type="ECO:0000313" key="7">
    <source>
        <dbReference type="EMBL" id="SHE56708.1"/>
    </source>
</evidence>
<dbReference type="CDD" id="cd02440">
    <property type="entry name" value="AdoMet_MTases"/>
    <property type="match status" value="1"/>
</dbReference>
<keyword evidence="8" id="KW-1185">Reference proteome</keyword>
<evidence type="ECO:0000256" key="2">
    <source>
        <dbReference type="ARBA" id="ARBA00012534"/>
    </source>
</evidence>
<comment type="caution">
    <text evidence="7">The sequence shown here is derived from an EMBL/GenBank/DDBJ whole genome shotgun (WGS) entry which is preliminary data.</text>
</comment>
<dbReference type="SMART" id="SM00138">
    <property type="entry name" value="MeTrc"/>
    <property type="match status" value="1"/>
</dbReference>
<evidence type="ECO:0000256" key="4">
    <source>
        <dbReference type="ARBA" id="ARBA00022679"/>
    </source>
</evidence>
<dbReference type="RefSeq" id="WP_072863470.1">
    <property type="nucleotide sequence ID" value="NZ_FQUI01000007.1"/>
</dbReference>
<dbReference type="InterPro" id="IPR050903">
    <property type="entry name" value="Bact_Chemotaxis_MeTrfase"/>
</dbReference>
<dbReference type="InterPro" id="IPR029063">
    <property type="entry name" value="SAM-dependent_MTases_sf"/>
</dbReference>
<reference evidence="7" key="1">
    <citation type="submission" date="2016-11" db="EMBL/GenBank/DDBJ databases">
        <authorList>
            <person name="Varghese N."/>
            <person name="Submissions S."/>
        </authorList>
    </citation>
    <scope>NUCLEOTIDE SEQUENCE [LARGE SCALE GENOMIC DNA]</scope>
    <source>
        <strain evidence="7">DSM 16785</strain>
    </source>
</reference>
<dbReference type="Pfam" id="PF01739">
    <property type="entry name" value="CheR"/>
    <property type="match status" value="1"/>
</dbReference>
<name>A0A1M4UJ80_MARH1</name>
<evidence type="ECO:0000256" key="3">
    <source>
        <dbReference type="ARBA" id="ARBA00022603"/>
    </source>
</evidence>
<evidence type="ECO:0000313" key="8">
    <source>
        <dbReference type="Proteomes" id="UP000184334"/>
    </source>
</evidence>